<evidence type="ECO:0000313" key="6">
    <source>
        <dbReference type="Proteomes" id="UP000530850"/>
    </source>
</evidence>
<proteinExistence type="predicted"/>
<dbReference type="InterPro" id="IPR045981">
    <property type="entry name" value="DUF5937"/>
</dbReference>
<dbReference type="InterPro" id="IPR011991">
    <property type="entry name" value="ArsR-like_HTH"/>
</dbReference>
<evidence type="ECO:0000259" key="4">
    <source>
        <dbReference type="PROSITE" id="PS50987"/>
    </source>
</evidence>
<dbReference type="PANTHER" id="PTHR33154">
    <property type="entry name" value="TRANSCRIPTIONAL REGULATOR, ARSR FAMILY"/>
    <property type="match status" value="1"/>
</dbReference>
<dbReference type="Pfam" id="PF19361">
    <property type="entry name" value="DUF5937"/>
    <property type="match status" value="1"/>
</dbReference>
<dbReference type="GO" id="GO:0003677">
    <property type="term" value="F:DNA binding"/>
    <property type="evidence" value="ECO:0007669"/>
    <property type="project" value="UniProtKB-KW"/>
</dbReference>
<accession>A0A7W5D2Z2</accession>
<dbReference type="InterPro" id="IPR036390">
    <property type="entry name" value="WH_DNA-bd_sf"/>
</dbReference>
<keyword evidence="3" id="KW-0804">Transcription</keyword>
<dbReference type="EMBL" id="JACHYA010000005">
    <property type="protein sequence ID" value="MBB3171755.1"/>
    <property type="molecule type" value="Genomic_DNA"/>
</dbReference>
<keyword evidence="2 5" id="KW-0238">DNA-binding</keyword>
<comment type="caution">
    <text evidence="5">The sequence shown here is derived from an EMBL/GenBank/DDBJ whole genome shotgun (WGS) entry which is preliminary data.</text>
</comment>
<sequence>MVFNWSFSLSYAILRLCTIVVPKKNIALFSEDSSFYECPAKIGENLIYPQIAGKKESMLINSPAASGEKQRVRIKYSPIVEIASSLHCLERPESCPQFEETFQKVLRDMPPEMRSDFDYLSEVTVSWTLAIDLFCYLEQHEIESAKGLLAAFPKLSDIEFIYGMLSGLAPKRTIGRLVKQPQAVSTWSDNAIENFIGMGLARRIVAESSQIHERMARFLKWYWDNVFEEIWRSIGAAEIGCMGVEKKVLAAMSESAYLETFHPGLKVVRGSLTVVDVPECSWQLGDVESIDVFLSAFSGSSLIVNQFDGVLTLFKRIAVVDLESDDIGLEELAEFLKSISSSTKFQILKELYNSPKTTKELAEALDMAPSSISEHLKTLRAAELLYPQRVKNSVYNRFLYENYQAFASRLLTYFDQ</sequence>
<dbReference type="InterPro" id="IPR051081">
    <property type="entry name" value="HTH_MetalResp_TranReg"/>
</dbReference>
<dbReference type="CDD" id="cd00090">
    <property type="entry name" value="HTH_ARSR"/>
    <property type="match status" value="1"/>
</dbReference>
<dbReference type="InterPro" id="IPR036388">
    <property type="entry name" value="WH-like_DNA-bd_sf"/>
</dbReference>
<dbReference type="SMART" id="SM00418">
    <property type="entry name" value="HTH_ARSR"/>
    <property type="match status" value="1"/>
</dbReference>
<protein>
    <submittedName>
        <fullName evidence="5">DNA-binding transcriptional ArsR family regulator</fullName>
    </submittedName>
</protein>
<gene>
    <name evidence="5" type="ORF">FHR31_001581</name>
</gene>
<evidence type="ECO:0000313" key="5">
    <source>
        <dbReference type="EMBL" id="MBB3171755.1"/>
    </source>
</evidence>
<reference evidence="5 6" key="1">
    <citation type="submission" date="2020-08" db="EMBL/GenBank/DDBJ databases">
        <title>Sequencing the genomes of 1000 actinobacteria strains.</title>
        <authorList>
            <person name="Klenk H.-P."/>
        </authorList>
    </citation>
    <scope>NUCLEOTIDE SEQUENCE [LARGE SCALE GENOMIC DNA]</scope>
    <source>
        <strain evidence="5 6">DSM 22242</strain>
    </source>
</reference>
<evidence type="ECO:0000256" key="2">
    <source>
        <dbReference type="ARBA" id="ARBA00023125"/>
    </source>
</evidence>
<dbReference type="GO" id="GO:0003700">
    <property type="term" value="F:DNA-binding transcription factor activity"/>
    <property type="evidence" value="ECO:0007669"/>
    <property type="project" value="InterPro"/>
</dbReference>
<dbReference type="RefSeq" id="WP_148041103.1">
    <property type="nucleotide sequence ID" value="NZ_JANJZF010000001.1"/>
</dbReference>
<dbReference type="Gene3D" id="1.10.10.10">
    <property type="entry name" value="Winged helix-like DNA-binding domain superfamily/Winged helix DNA-binding domain"/>
    <property type="match status" value="1"/>
</dbReference>
<dbReference type="Pfam" id="PF01022">
    <property type="entry name" value="HTH_5"/>
    <property type="match status" value="1"/>
</dbReference>
<name>A0A7W5D2Z2_9ACTN</name>
<dbReference type="InterPro" id="IPR001845">
    <property type="entry name" value="HTH_ArsR_DNA-bd_dom"/>
</dbReference>
<dbReference type="PANTHER" id="PTHR33154:SF38">
    <property type="entry name" value="HTH ARSR-TYPE DOMAIN-CONTAINING PROTEIN"/>
    <property type="match status" value="1"/>
</dbReference>
<evidence type="ECO:0000256" key="1">
    <source>
        <dbReference type="ARBA" id="ARBA00023015"/>
    </source>
</evidence>
<keyword evidence="1" id="KW-0805">Transcription regulation</keyword>
<organism evidence="5 6">
    <name type="scientific">Parvibacter caecicola</name>
    <dbReference type="NCBI Taxonomy" id="747645"/>
    <lineage>
        <taxon>Bacteria</taxon>
        <taxon>Bacillati</taxon>
        <taxon>Actinomycetota</taxon>
        <taxon>Coriobacteriia</taxon>
        <taxon>Coriobacteriales</taxon>
        <taxon>Coriobacteriaceae</taxon>
        <taxon>Parvibacter</taxon>
    </lineage>
</organism>
<feature type="domain" description="HTH arsR-type" evidence="4">
    <location>
        <begin position="324"/>
        <end position="416"/>
    </location>
</feature>
<dbReference type="AlphaFoldDB" id="A0A7W5D2Z2"/>
<dbReference type="SUPFAM" id="SSF46785">
    <property type="entry name" value="Winged helix' DNA-binding domain"/>
    <property type="match status" value="1"/>
</dbReference>
<dbReference type="Proteomes" id="UP000530850">
    <property type="component" value="Unassembled WGS sequence"/>
</dbReference>
<dbReference type="GeneID" id="93356968"/>
<dbReference type="PROSITE" id="PS50987">
    <property type="entry name" value="HTH_ARSR_2"/>
    <property type="match status" value="1"/>
</dbReference>
<evidence type="ECO:0000256" key="3">
    <source>
        <dbReference type="ARBA" id="ARBA00023163"/>
    </source>
</evidence>